<protein>
    <submittedName>
        <fullName evidence="8">Multidrug resistance protein stp</fullName>
    </submittedName>
</protein>
<gene>
    <name evidence="8" type="primary">stp</name>
    <name evidence="8" type="ORF">Cva_00658</name>
</gene>
<dbReference type="STRING" id="1629334.Cva_00658"/>
<proteinExistence type="predicted"/>
<reference evidence="8 9" key="1">
    <citation type="submission" date="2015-03" db="EMBL/GenBank/DDBJ databases">
        <title>Caedibacter varicaedens, whole genome shotgun sequence.</title>
        <authorList>
            <person name="Suzuki H."/>
            <person name="Dapper A.L."/>
            <person name="Gibson A.K."/>
            <person name="Jackson C."/>
            <person name="Lee H."/>
            <person name="Pejaver V.R."/>
            <person name="Doak T."/>
            <person name="Lynch M."/>
        </authorList>
    </citation>
    <scope>NUCLEOTIDE SEQUENCE [LARGE SCALE GENOMIC DNA]</scope>
</reference>
<dbReference type="InterPro" id="IPR020846">
    <property type="entry name" value="MFS_dom"/>
</dbReference>
<dbReference type="InterPro" id="IPR036259">
    <property type="entry name" value="MFS_trans_sf"/>
</dbReference>
<evidence type="ECO:0000256" key="5">
    <source>
        <dbReference type="ARBA" id="ARBA00023136"/>
    </source>
</evidence>
<dbReference type="OrthoDB" id="9771737at2"/>
<feature type="transmembrane region" description="Helical" evidence="6">
    <location>
        <begin position="476"/>
        <end position="499"/>
    </location>
</feature>
<dbReference type="CDD" id="cd17321">
    <property type="entry name" value="MFS_MMR_MDR_like"/>
    <property type="match status" value="1"/>
</dbReference>
<evidence type="ECO:0000256" key="6">
    <source>
        <dbReference type="SAM" id="Phobius"/>
    </source>
</evidence>
<dbReference type="EMBL" id="BBVC01000022">
    <property type="protein sequence ID" value="GAO98015.1"/>
    <property type="molecule type" value="Genomic_DNA"/>
</dbReference>
<dbReference type="SUPFAM" id="SSF103473">
    <property type="entry name" value="MFS general substrate transporter"/>
    <property type="match status" value="1"/>
</dbReference>
<feature type="transmembrane region" description="Helical" evidence="6">
    <location>
        <begin position="303"/>
        <end position="320"/>
    </location>
</feature>
<evidence type="ECO:0000256" key="3">
    <source>
        <dbReference type="ARBA" id="ARBA00022692"/>
    </source>
</evidence>
<keyword evidence="4 6" id="KW-1133">Transmembrane helix</keyword>
<dbReference type="Proteomes" id="UP000036771">
    <property type="component" value="Unassembled WGS sequence"/>
</dbReference>
<feature type="domain" description="Major facilitator superfamily (MFS) profile" evidence="7">
    <location>
        <begin position="13"/>
        <end position="483"/>
    </location>
</feature>
<comment type="caution">
    <text evidence="8">The sequence shown here is derived from an EMBL/GenBank/DDBJ whole genome shotgun (WGS) entry which is preliminary data.</text>
</comment>
<dbReference type="GO" id="GO:0016020">
    <property type="term" value="C:membrane"/>
    <property type="evidence" value="ECO:0007669"/>
    <property type="project" value="UniProtKB-SubCell"/>
</dbReference>
<accession>A0A0K8MBW1</accession>
<dbReference type="PRINTS" id="PR01036">
    <property type="entry name" value="TCRTETB"/>
</dbReference>
<keyword evidence="5 6" id="KW-0472">Membrane</keyword>
<feature type="transmembrane region" description="Helical" evidence="6">
    <location>
        <begin position="357"/>
        <end position="375"/>
    </location>
</feature>
<keyword evidence="9" id="KW-1185">Reference proteome</keyword>
<feature type="transmembrane region" description="Helical" evidence="6">
    <location>
        <begin position="332"/>
        <end position="351"/>
    </location>
</feature>
<evidence type="ECO:0000256" key="2">
    <source>
        <dbReference type="ARBA" id="ARBA00022448"/>
    </source>
</evidence>
<dbReference type="AlphaFoldDB" id="A0A0K8MBW1"/>
<sequence length="519" mass="56216">MLSLSPVARMWSLLTTVGVLIFLLNIDYTAVNLTLVPIASETKSDLNTLQWLLSAYVLTWAALVVPGGRFADLKGKVKTLNFGIIIFMLGSALTGIGHTAWALIAGRILQGLGAALFSAPAYGLIFSSTPPEKQGLAMGFIGALAGLGLAAGPTLAGWIIDSIGWRWIFYINIPLGLLVIFALKLFAEKDYAQENAVRINYRSSSFLILGMALFFFALNQFEVWGLEDPRLWGLATAGLGMLAYFWRYDKRQKNSTIPKSFLKNKAFMGTIWSILISAYVFSMSLVLIALYLQNTLKLSAAEAGYTFLAMTLALGVLSPIGGKLADKMDIRIPINVGFGFGILSCILMMFWQSYTSLAFVIIGLLMAGIGLGVSFPSINTAMFRTLPSAEINSGSALFTMAMMIGNTLSVIINTSLLVFVARPFLLKSIQDQGLIFTPEQTQQLLDLTGKIDHSVSQFNLFSADLKITAMTLVDEAFLVGFRTCMGLGVLLLATGILIIQARLKNSVSSTSVGVMPAYI</sequence>
<organism evidence="8 9">
    <name type="scientific">Caedimonas varicaedens</name>
    <dbReference type="NCBI Taxonomy" id="1629334"/>
    <lineage>
        <taxon>Bacteria</taxon>
        <taxon>Pseudomonadati</taxon>
        <taxon>Pseudomonadota</taxon>
        <taxon>Alphaproteobacteria</taxon>
        <taxon>Holosporales</taxon>
        <taxon>Caedimonadaceae</taxon>
        <taxon>Caedimonas</taxon>
    </lineage>
</organism>
<feature type="transmembrane region" description="Helical" evidence="6">
    <location>
        <begin position="108"/>
        <end position="126"/>
    </location>
</feature>
<keyword evidence="2" id="KW-0813">Transport</keyword>
<feature type="transmembrane region" description="Helical" evidence="6">
    <location>
        <begin position="230"/>
        <end position="246"/>
    </location>
</feature>
<keyword evidence="3 6" id="KW-0812">Transmembrane</keyword>
<evidence type="ECO:0000256" key="4">
    <source>
        <dbReference type="ARBA" id="ARBA00022989"/>
    </source>
</evidence>
<feature type="transmembrane region" description="Helical" evidence="6">
    <location>
        <begin position="199"/>
        <end position="218"/>
    </location>
</feature>
<evidence type="ECO:0000256" key="1">
    <source>
        <dbReference type="ARBA" id="ARBA00004141"/>
    </source>
</evidence>
<dbReference type="Pfam" id="PF07690">
    <property type="entry name" value="MFS_1"/>
    <property type="match status" value="1"/>
</dbReference>
<evidence type="ECO:0000313" key="8">
    <source>
        <dbReference type="EMBL" id="GAO98015.1"/>
    </source>
</evidence>
<dbReference type="PANTHER" id="PTHR42718">
    <property type="entry name" value="MAJOR FACILITATOR SUPERFAMILY MULTIDRUG TRANSPORTER MFSC"/>
    <property type="match status" value="1"/>
</dbReference>
<dbReference type="Gene3D" id="1.20.1250.20">
    <property type="entry name" value="MFS general substrate transporter like domains"/>
    <property type="match status" value="1"/>
</dbReference>
<dbReference type="GO" id="GO:0022857">
    <property type="term" value="F:transmembrane transporter activity"/>
    <property type="evidence" value="ECO:0007669"/>
    <property type="project" value="InterPro"/>
</dbReference>
<dbReference type="PROSITE" id="PS50850">
    <property type="entry name" value="MFS"/>
    <property type="match status" value="1"/>
</dbReference>
<feature type="transmembrane region" description="Helical" evidence="6">
    <location>
        <begin position="138"/>
        <end position="161"/>
    </location>
</feature>
<feature type="transmembrane region" description="Helical" evidence="6">
    <location>
        <begin position="48"/>
        <end position="68"/>
    </location>
</feature>
<name>A0A0K8MBW1_9PROT</name>
<feature type="transmembrane region" description="Helical" evidence="6">
    <location>
        <begin position="167"/>
        <end position="187"/>
    </location>
</feature>
<feature type="transmembrane region" description="Helical" evidence="6">
    <location>
        <begin position="267"/>
        <end position="291"/>
    </location>
</feature>
<evidence type="ECO:0000259" key="7">
    <source>
        <dbReference type="PROSITE" id="PS50850"/>
    </source>
</evidence>
<feature type="transmembrane region" description="Helical" evidence="6">
    <location>
        <begin position="396"/>
        <end position="421"/>
    </location>
</feature>
<evidence type="ECO:0000313" key="9">
    <source>
        <dbReference type="Proteomes" id="UP000036771"/>
    </source>
</evidence>
<dbReference type="InterPro" id="IPR011701">
    <property type="entry name" value="MFS"/>
</dbReference>
<feature type="transmembrane region" description="Helical" evidence="6">
    <location>
        <begin position="80"/>
        <end position="102"/>
    </location>
</feature>
<dbReference type="Gene3D" id="1.20.1720.10">
    <property type="entry name" value="Multidrug resistance protein D"/>
    <property type="match status" value="1"/>
</dbReference>
<dbReference type="PANTHER" id="PTHR42718:SF9">
    <property type="entry name" value="MAJOR FACILITATOR SUPERFAMILY MULTIDRUG TRANSPORTER MFSC"/>
    <property type="match status" value="1"/>
</dbReference>
<comment type="subcellular location">
    <subcellularLocation>
        <location evidence="1">Membrane</location>
        <topology evidence="1">Multi-pass membrane protein</topology>
    </subcellularLocation>
</comment>